<feature type="domain" description="HTH cro/C1-type" evidence="1">
    <location>
        <begin position="84"/>
        <end position="107"/>
    </location>
</feature>
<dbReference type="OrthoDB" id="4526040at2"/>
<evidence type="ECO:0000259" key="1">
    <source>
        <dbReference type="PROSITE" id="PS50943"/>
    </source>
</evidence>
<sequence>MPVAIRSRRQEQRQLSAELRAQGKTWGEVAKVFADRYHVNARVALRVAHDWSQRDVADRWNSRWPADPKTFKNFSYWELWPAATGHAPSLDVLGRLAELYECSISDLLRDCGDFRGHDSAYRSIAELAGLPDALDFGRPDVEIGKSPTSGISELFSRLESIDVHELASVAAIWVDKLGKGVSRRSLLLKLSAGLSLAAASSVSAEVEPFSTTQDGGGERGSFSGVWHSRYDYPSTGRAQRLSSDHYLIMRQQGNRLIGQSLPHSQGSKLRIELAVDDSVATGTWRERTSPAGYYKGATYHGVIQLIIDPSGRRMGGMWLGFGREFMINSGEWTLIWQEAAETMGTQRTYHLKA</sequence>
<accession>A0A4R2JZH7</accession>
<evidence type="ECO:0000313" key="3">
    <source>
        <dbReference type="Proteomes" id="UP000295680"/>
    </source>
</evidence>
<dbReference type="InterPro" id="IPR010982">
    <property type="entry name" value="Lambda_DNA-bd_dom_sf"/>
</dbReference>
<dbReference type="AlphaFoldDB" id="A0A4R2JZH7"/>
<dbReference type="Gene3D" id="1.10.260.40">
    <property type="entry name" value="lambda repressor-like DNA-binding domains"/>
    <property type="match status" value="1"/>
</dbReference>
<comment type="caution">
    <text evidence="2">The sequence shown here is derived from an EMBL/GenBank/DDBJ whole genome shotgun (WGS) entry which is preliminary data.</text>
</comment>
<organism evidence="2 3">
    <name type="scientific">Actinocrispum wychmicini</name>
    <dbReference type="NCBI Taxonomy" id="1213861"/>
    <lineage>
        <taxon>Bacteria</taxon>
        <taxon>Bacillati</taxon>
        <taxon>Actinomycetota</taxon>
        <taxon>Actinomycetes</taxon>
        <taxon>Pseudonocardiales</taxon>
        <taxon>Pseudonocardiaceae</taxon>
        <taxon>Actinocrispum</taxon>
    </lineage>
</organism>
<dbReference type="InterPro" id="IPR001387">
    <property type="entry name" value="Cro/C1-type_HTH"/>
</dbReference>
<dbReference type="RefSeq" id="WP_132114677.1">
    <property type="nucleotide sequence ID" value="NZ_SLWS01000002.1"/>
</dbReference>
<dbReference type="PROSITE" id="PS50943">
    <property type="entry name" value="HTH_CROC1"/>
    <property type="match status" value="1"/>
</dbReference>
<protein>
    <recommendedName>
        <fullName evidence="1">HTH cro/C1-type domain-containing protein</fullName>
    </recommendedName>
</protein>
<proteinExistence type="predicted"/>
<reference evidence="2 3" key="1">
    <citation type="submission" date="2019-03" db="EMBL/GenBank/DDBJ databases">
        <title>Genomic Encyclopedia of Type Strains, Phase IV (KMG-IV): sequencing the most valuable type-strain genomes for metagenomic binning, comparative biology and taxonomic classification.</title>
        <authorList>
            <person name="Goeker M."/>
        </authorList>
    </citation>
    <scope>NUCLEOTIDE SEQUENCE [LARGE SCALE GENOMIC DNA]</scope>
    <source>
        <strain evidence="2 3">DSM 45934</strain>
    </source>
</reference>
<dbReference type="EMBL" id="SLWS01000002">
    <property type="protein sequence ID" value="TCO62709.1"/>
    <property type="molecule type" value="Genomic_DNA"/>
</dbReference>
<dbReference type="Proteomes" id="UP000295680">
    <property type="component" value="Unassembled WGS sequence"/>
</dbReference>
<gene>
    <name evidence="2" type="ORF">EV192_102848</name>
</gene>
<dbReference type="GO" id="GO:0003677">
    <property type="term" value="F:DNA binding"/>
    <property type="evidence" value="ECO:0007669"/>
    <property type="project" value="InterPro"/>
</dbReference>
<evidence type="ECO:0000313" key="2">
    <source>
        <dbReference type="EMBL" id="TCO62709.1"/>
    </source>
</evidence>
<keyword evidence="3" id="KW-1185">Reference proteome</keyword>
<name>A0A4R2JZH7_9PSEU</name>